<name>A0A645CRA6_9ZZZZ</name>
<comment type="caution">
    <text evidence="1">The sequence shown here is derived from an EMBL/GenBank/DDBJ whole genome shotgun (WGS) entry which is preliminary data.</text>
</comment>
<protein>
    <submittedName>
        <fullName evidence="1">Uncharacterized protein</fullName>
    </submittedName>
</protein>
<proteinExistence type="predicted"/>
<dbReference type="EMBL" id="VSSQ01029352">
    <property type="protein sequence ID" value="MPM79447.1"/>
    <property type="molecule type" value="Genomic_DNA"/>
</dbReference>
<gene>
    <name evidence="1" type="ORF">SDC9_126481</name>
</gene>
<evidence type="ECO:0000313" key="1">
    <source>
        <dbReference type="EMBL" id="MPM79447.1"/>
    </source>
</evidence>
<reference evidence="1" key="1">
    <citation type="submission" date="2019-08" db="EMBL/GenBank/DDBJ databases">
        <authorList>
            <person name="Kucharzyk K."/>
            <person name="Murdoch R.W."/>
            <person name="Higgins S."/>
            <person name="Loffler F."/>
        </authorList>
    </citation>
    <scope>NUCLEOTIDE SEQUENCE</scope>
</reference>
<dbReference type="AlphaFoldDB" id="A0A645CRA6"/>
<accession>A0A645CRA6</accession>
<sequence length="56" mass="5676">MLSLTASAVQLAGVRSQAELAGHVVCVLVAASGQVHEDVHVLAQRGRHAHGPGQGV</sequence>
<organism evidence="1">
    <name type="scientific">bioreactor metagenome</name>
    <dbReference type="NCBI Taxonomy" id="1076179"/>
    <lineage>
        <taxon>unclassified sequences</taxon>
        <taxon>metagenomes</taxon>
        <taxon>ecological metagenomes</taxon>
    </lineage>
</organism>